<gene>
    <name evidence="1" type="ORF">PCON_07969</name>
</gene>
<protein>
    <submittedName>
        <fullName evidence="1">Uncharacterized protein</fullName>
    </submittedName>
</protein>
<accession>U4L0S4</accession>
<proteinExistence type="predicted"/>
<sequence length="43" mass="4928">MIAPPTASLRSPRYRMDCLRPWALLLRGLRPSPIDTVQIPRVI</sequence>
<evidence type="ECO:0000313" key="2">
    <source>
        <dbReference type="Proteomes" id="UP000018144"/>
    </source>
</evidence>
<name>U4L0S4_PYROM</name>
<dbReference type="AlphaFoldDB" id="U4L0S4"/>
<keyword evidence="2" id="KW-1185">Reference proteome</keyword>
<dbReference type="Proteomes" id="UP000018144">
    <property type="component" value="Unassembled WGS sequence"/>
</dbReference>
<reference evidence="1 2" key="1">
    <citation type="journal article" date="2013" name="PLoS Genet.">
        <title>The genome and development-dependent transcriptomes of Pyronema confluens: a window into fungal evolution.</title>
        <authorList>
            <person name="Traeger S."/>
            <person name="Altegoer F."/>
            <person name="Freitag M."/>
            <person name="Gabaldon T."/>
            <person name="Kempken F."/>
            <person name="Kumar A."/>
            <person name="Marcet-Houben M."/>
            <person name="Poggeler S."/>
            <person name="Stajich J.E."/>
            <person name="Nowrousian M."/>
        </authorList>
    </citation>
    <scope>NUCLEOTIDE SEQUENCE [LARGE SCALE GENOMIC DNA]</scope>
    <source>
        <strain evidence="2">CBS 100304</strain>
        <tissue evidence="1">Vegetative mycelium</tissue>
    </source>
</reference>
<organism evidence="1 2">
    <name type="scientific">Pyronema omphalodes (strain CBS 100304)</name>
    <name type="common">Pyronema confluens</name>
    <dbReference type="NCBI Taxonomy" id="1076935"/>
    <lineage>
        <taxon>Eukaryota</taxon>
        <taxon>Fungi</taxon>
        <taxon>Dikarya</taxon>
        <taxon>Ascomycota</taxon>
        <taxon>Pezizomycotina</taxon>
        <taxon>Pezizomycetes</taxon>
        <taxon>Pezizales</taxon>
        <taxon>Pyronemataceae</taxon>
        <taxon>Pyronema</taxon>
    </lineage>
</organism>
<dbReference type="EMBL" id="HF935410">
    <property type="protein sequence ID" value="CCX08376.1"/>
    <property type="molecule type" value="Genomic_DNA"/>
</dbReference>
<evidence type="ECO:0000313" key="1">
    <source>
        <dbReference type="EMBL" id="CCX08376.1"/>
    </source>
</evidence>